<proteinExistence type="predicted"/>
<dbReference type="EMBL" id="HACG01020219">
    <property type="protein sequence ID" value="CEK67084.1"/>
    <property type="molecule type" value="Transcribed_RNA"/>
</dbReference>
<evidence type="ECO:0000313" key="1">
    <source>
        <dbReference type="EMBL" id="CEK67084.1"/>
    </source>
</evidence>
<sequence>MYMCCITMVKALVLLQTETMVALQCRHPLVDQSAVGYQIRLVVEEKANKEGTDHLPYKY</sequence>
<reference evidence="1" key="1">
    <citation type="submission" date="2014-12" db="EMBL/GenBank/DDBJ databases">
        <title>Insight into the proteome of Arion vulgaris.</title>
        <authorList>
            <person name="Aradska J."/>
            <person name="Bulat T."/>
            <person name="Smidak R."/>
            <person name="Sarate P."/>
            <person name="Gangsoo J."/>
            <person name="Sialana F."/>
            <person name="Bilban M."/>
            <person name="Lubec G."/>
        </authorList>
    </citation>
    <scope>NUCLEOTIDE SEQUENCE</scope>
    <source>
        <tissue evidence="1">Skin</tissue>
    </source>
</reference>
<gene>
    <name evidence="1" type="primary">ORF61299</name>
</gene>
<organism evidence="1">
    <name type="scientific">Arion vulgaris</name>
    <dbReference type="NCBI Taxonomy" id="1028688"/>
    <lineage>
        <taxon>Eukaryota</taxon>
        <taxon>Metazoa</taxon>
        <taxon>Spiralia</taxon>
        <taxon>Lophotrochozoa</taxon>
        <taxon>Mollusca</taxon>
        <taxon>Gastropoda</taxon>
        <taxon>Heterobranchia</taxon>
        <taxon>Euthyneura</taxon>
        <taxon>Panpulmonata</taxon>
        <taxon>Eupulmonata</taxon>
        <taxon>Stylommatophora</taxon>
        <taxon>Helicina</taxon>
        <taxon>Arionoidea</taxon>
        <taxon>Arionidae</taxon>
        <taxon>Arion</taxon>
    </lineage>
</organism>
<protein>
    <submittedName>
        <fullName evidence="1">Uncharacterized protein</fullName>
    </submittedName>
</protein>
<accession>A0A0B6ZEQ4</accession>
<name>A0A0B6ZEQ4_9EUPU</name>
<dbReference type="AlphaFoldDB" id="A0A0B6ZEQ4"/>